<accession>A0A382VGS9</accession>
<proteinExistence type="predicted"/>
<dbReference type="EMBL" id="UINC01151873">
    <property type="protein sequence ID" value="SVD45736.1"/>
    <property type="molecule type" value="Genomic_DNA"/>
</dbReference>
<sequence length="194" mass="22718">MSSIEYDVYYSTGGVSNIGGGSDVWVRHWIEEIAPKLDKPFKLLIDRDRLQSDEDIDIQVIYRNHPDFYRLLDGAEKIHILHGYYEPTKVILDNADKIESNVMHCSLYKSLRAHEDLDLSWLKHFSAEDSWEKEMLDIAKKTIWIGLSDTIYHDNYDIIDIPNFYEFKANKIAIENNTVGFCSRMETRKAPHFL</sequence>
<name>A0A382VGS9_9ZZZZ</name>
<feature type="non-terminal residue" evidence="1">
    <location>
        <position position="1"/>
    </location>
</feature>
<evidence type="ECO:0008006" key="2">
    <source>
        <dbReference type="Google" id="ProtNLM"/>
    </source>
</evidence>
<reference evidence="1" key="1">
    <citation type="submission" date="2018-05" db="EMBL/GenBank/DDBJ databases">
        <authorList>
            <person name="Lanie J.A."/>
            <person name="Ng W.-L."/>
            <person name="Kazmierczak K.M."/>
            <person name="Andrzejewski T.M."/>
            <person name="Davidsen T.M."/>
            <person name="Wayne K.J."/>
            <person name="Tettelin H."/>
            <person name="Glass J.I."/>
            <person name="Rusch D."/>
            <person name="Podicherti R."/>
            <person name="Tsui H.-C.T."/>
            <person name="Winkler M.E."/>
        </authorList>
    </citation>
    <scope>NUCLEOTIDE SEQUENCE</scope>
</reference>
<protein>
    <recommendedName>
        <fullName evidence="2">Glycosyl transferase family 1 domain-containing protein</fullName>
    </recommendedName>
</protein>
<gene>
    <name evidence="1" type="ORF">METZ01_LOCUS398590</name>
</gene>
<dbReference type="AlphaFoldDB" id="A0A382VGS9"/>
<evidence type="ECO:0000313" key="1">
    <source>
        <dbReference type="EMBL" id="SVD45736.1"/>
    </source>
</evidence>
<organism evidence="1">
    <name type="scientific">marine metagenome</name>
    <dbReference type="NCBI Taxonomy" id="408172"/>
    <lineage>
        <taxon>unclassified sequences</taxon>
        <taxon>metagenomes</taxon>
        <taxon>ecological metagenomes</taxon>
    </lineage>
</organism>
<feature type="non-terminal residue" evidence="1">
    <location>
        <position position="194"/>
    </location>
</feature>